<gene>
    <name evidence="2" type="ORF">A2633_06490</name>
</gene>
<dbReference type="EMBL" id="MHQC01000043">
    <property type="protein sequence ID" value="OGZ94120.1"/>
    <property type="molecule type" value="Genomic_DNA"/>
</dbReference>
<sequence>MDKKLVFGLVFFGIIAFVGAFFWFFGGGNESTTPVARTTVQGFGVKGGLAGESRKPSIHAGDITEITSQGALNIHSTVQSLVGIMAEKPVFKGFATEVPEQNNDFLDKNAPPLPDPDALSFASPKKQLTEADVFNRVWTSDYRNYVETIEKLMIQDGFVKGPSALNTDQDMYDSMERILNYALKKGWVAEKDSESLRKGIREVLPALIEEEKQGFLSGNEQTKALPKDQNLTLQKKSQKDAVSDLLDGLKYVFMASPAHASEDYTPSWNTSPDCYKDLNALNPVPGVNLWAFCCNCGLYCSYGCVFIYDCGPYSTSCNVPLGCLNLVCQSWPNAVWDAWWYFGSPPGNIPTGICGCG</sequence>
<reference evidence="2 3" key="1">
    <citation type="journal article" date="2016" name="Nat. Commun.">
        <title>Thousands of microbial genomes shed light on interconnected biogeochemical processes in an aquifer system.</title>
        <authorList>
            <person name="Anantharaman K."/>
            <person name="Brown C.T."/>
            <person name="Hug L.A."/>
            <person name="Sharon I."/>
            <person name="Castelle C.J."/>
            <person name="Probst A.J."/>
            <person name="Thomas B.C."/>
            <person name="Singh A."/>
            <person name="Wilkins M.J."/>
            <person name="Karaoz U."/>
            <person name="Brodie E.L."/>
            <person name="Williams K.H."/>
            <person name="Hubbard S.S."/>
            <person name="Banfield J.F."/>
        </authorList>
    </citation>
    <scope>NUCLEOTIDE SEQUENCE [LARGE SCALE GENOMIC DNA]</scope>
</reference>
<keyword evidence="1" id="KW-0472">Membrane</keyword>
<feature type="transmembrane region" description="Helical" evidence="1">
    <location>
        <begin position="5"/>
        <end position="25"/>
    </location>
</feature>
<comment type="caution">
    <text evidence="2">The sequence shown here is derived from an EMBL/GenBank/DDBJ whole genome shotgun (WGS) entry which is preliminary data.</text>
</comment>
<keyword evidence="1" id="KW-0812">Transmembrane</keyword>
<protein>
    <submittedName>
        <fullName evidence="2">Uncharacterized protein</fullName>
    </submittedName>
</protein>
<name>A0A1G2K6K8_9BACT</name>
<evidence type="ECO:0000313" key="3">
    <source>
        <dbReference type="Proteomes" id="UP000177152"/>
    </source>
</evidence>
<evidence type="ECO:0000256" key="1">
    <source>
        <dbReference type="SAM" id="Phobius"/>
    </source>
</evidence>
<proteinExistence type="predicted"/>
<evidence type="ECO:0000313" key="2">
    <source>
        <dbReference type="EMBL" id="OGZ94120.1"/>
    </source>
</evidence>
<organism evidence="2 3">
    <name type="scientific">Candidatus Sungbacteria bacterium RIFCSPHIGHO2_01_FULL_47_32</name>
    <dbReference type="NCBI Taxonomy" id="1802264"/>
    <lineage>
        <taxon>Bacteria</taxon>
        <taxon>Candidatus Sungiibacteriota</taxon>
    </lineage>
</organism>
<keyword evidence="1" id="KW-1133">Transmembrane helix</keyword>
<dbReference type="Proteomes" id="UP000177152">
    <property type="component" value="Unassembled WGS sequence"/>
</dbReference>
<dbReference type="AlphaFoldDB" id="A0A1G2K6K8"/>
<accession>A0A1G2K6K8</accession>